<name>A0ABP6WAI0_9ACTN</name>
<dbReference type="CDD" id="cd06267">
    <property type="entry name" value="PBP1_LacI_sugar_binding-like"/>
    <property type="match status" value="1"/>
</dbReference>
<comment type="caution">
    <text evidence="5">The sequence shown here is derived from an EMBL/GenBank/DDBJ whole genome shotgun (WGS) entry which is preliminary data.</text>
</comment>
<keyword evidence="2" id="KW-0238">DNA-binding</keyword>
<dbReference type="Proteomes" id="UP001501222">
    <property type="component" value="Unassembled WGS sequence"/>
</dbReference>
<dbReference type="Pfam" id="PF08220">
    <property type="entry name" value="HTH_DeoR"/>
    <property type="match status" value="1"/>
</dbReference>
<evidence type="ECO:0000313" key="6">
    <source>
        <dbReference type="Proteomes" id="UP001501222"/>
    </source>
</evidence>
<dbReference type="InterPro" id="IPR046335">
    <property type="entry name" value="LacI/GalR-like_sensor"/>
</dbReference>
<keyword evidence="6" id="KW-1185">Reference proteome</keyword>
<sequence length="354" mass="37600">MTERETMTVNADQRRELIYATLREAGTLRLVDLAERIGLPAVTVRRDVARLADSGLLQRSHGLVSMPADERVAASERVIGVVVPTVEGYYDEVVEGAREIATSTGTRLVLGIASYERADDEAQVKQLLESGAEGLLLTPNLLPGSGDMKWIRELSVPVVLVERRPARDSVLAELDSVTSDHDHGVLIALRHFAELGHTSVALAALADTWTAYQVRSGYATGMQLLGLTPQPVIDIPDRGADRTGVAAAIAEQVEAGVGAVLVHNDQAAIALPPLLRSHGLRVPEDVALISYDDVFAGMAAPPLTAVAPPKRAVGVVAMELMARRLRGGPELPVQHVGLLPRLSVRTSCGAGGEG</sequence>
<reference evidence="6" key="1">
    <citation type="journal article" date="2019" name="Int. J. Syst. Evol. Microbiol.">
        <title>The Global Catalogue of Microorganisms (GCM) 10K type strain sequencing project: providing services to taxonomists for standard genome sequencing and annotation.</title>
        <authorList>
            <consortium name="The Broad Institute Genomics Platform"/>
            <consortium name="The Broad Institute Genome Sequencing Center for Infectious Disease"/>
            <person name="Wu L."/>
            <person name="Ma J."/>
        </authorList>
    </citation>
    <scope>NUCLEOTIDE SEQUENCE [LARGE SCALE GENOMIC DNA]</scope>
    <source>
        <strain evidence="6">JCM 16928</strain>
    </source>
</reference>
<dbReference type="SUPFAM" id="SSF46785">
    <property type="entry name" value="Winged helix' DNA-binding domain"/>
    <property type="match status" value="1"/>
</dbReference>
<dbReference type="PRINTS" id="PR00037">
    <property type="entry name" value="HTHLACR"/>
</dbReference>
<dbReference type="SUPFAM" id="SSF53822">
    <property type="entry name" value="Periplasmic binding protein-like I"/>
    <property type="match status" value="1"/>
</dbReference>
<dbReference type="InterPro" id="IPR036390">
    <property type="entry name" value="WH_DNA-bd_sf"/>
</dbReference>
<dbReference type="RefSeq" id="WP_344838564.1">
    <property type="nucleotide sequence ID" value="NZ_BAABAA010000001.1"/>
</dbReference>
<dbReference type="InterPro" id="IPR028082">
    <property type="entry name" value="Peripla_BP_I"/>
</dbReference>
<dbReference type="InterPro" id="IPR036388">
    <property type="entry name" value="WH-like_DNA-bd_sf"/>
</dbReference>
<feature type="domain" description="HTH deoR-type" evidence="4">
    <location>
        <begin position="11"/>
        <end position="66"/>
    </location>
</feature>
<dbReference type="PANTHER" id="PTHR30146:SF155">
    <property type="entry name" value="ALANINE RACEMASE"/>
    <property type="match status" value="1"/>
</dbReference>
<proteinExistence type="predicted"/>
<accession>A0ABP6WAI0</accession>
<keyword evidence="3" id="KW-0804">Transcription</keyword>
<dbReference type="Gene3D" id="1.10.10.10">
    <property type="entry name" value="Winged helix-like DNA-binding domain superfamily/Winged helix DNA-binding domain"/>
    <property type="match status" value="1"/>
</dbReference>
<protein>
    <submittedName>
        <fullName evidence="5">Substrate-binding domain-containing protein</fullName>
    </submittedName>
</protein>
<evidence type="ECO:0000256" key="1">
    <source>
        <dbReference type="ARBA" id="ARBA00023015"/>
    </source>
</evidence>
<keyword evidence="1" id="KW-0805">Transcription regulation</keyword>
<gene>
    <name evidence="5" type="ORF">GCM10022235_14210</name>
</gene>
<dbReference type="PROSITE" id="PS51000">
    <property type="entry name" value="HTH_DEOR_2"/>
    <property type="match status" value="1"/>
</dbReference>
<dbReference type="Pfam" id="PF13377">
    <property type="entry name" value="Peripla_BP_3"/>
    <property type="match status" value="1"/>
</dbReference>
<dbReference type="PANTHER" id="PTHR30146">
    <property type="entry name" value="LACI-RELATED TRANSCRIPTIONAL REPRESSOR"/>
    <property type="match status" value="1"/>
</dbReference>
<organism evidence="5 6">
    <name type="scientific">Kribbella ginsengisoli</name>
    <dbReference type="NCBI Taxonomy" id="363865"/>
    <lineage>
        <taxon>Bacteria</taxon>
        <taxon>Bacillati</taxon>
        <taxon>Actinomycetota</taxon>
        <taxon>Actinomycetes</taxon>
        <taxon>Propionibacteriales</taxon>
        <taxon>Kribbellaceae</taxon>
        <taxon>Kribbella</taxon>
    </lineage>
</organism>
<dbReference type="Gene3D" id="3.40.50.2300">
    <property type="match status" value="2"/>
</dbReference>
<dbReference type="EMBL" id="BAABAA010000001">
    <property type="protein sequence ID" value="GAA3547634.1"/>
    <property type="molecule type" value="Genomic_DNA"/>
</dbReference>
<evidence type="ECO:0000256" key="2">
    <source>
        <dbReference type="ARBA" id="ARBA00023125"/>
    </source>
</evidence>
<evidence type="ECO:0000256" key="3">
    <source>
        <dbReference type="ARBA" id="ARBA00023163"/>
    </source>
</evidence>
<dbReference type="InterPro" id="IPR001034">
    <property type="entry name" value="DeoR_HTH"/>
</dbReference>
<evidence type="ECO:0000313" key="5">
    <source>
        <dbReference type="EMBL" id="GAA3547634.1"/>
    </source>
</evidence>
<evidence type="ECO:0000259" key="4">
    <source>
        <dbReference type="PROSITE" id="PS51000"/>
    </source>
</evidence>
<dbReference type="SMART" id="SM00420">
    <property type="entry name" value="HTH_DEOR"/>
    <property type="match status" value="1"/>
</dbReference>